<reference evidence="2 3" key="1">
    <citation type="submission" date="2023-08" db="EMBL/GenBank/DDBJ databases">
        <title>Mesonia sp. MT50, isolated from deep-sea sediment of the Mariana Trench.</title>
        <authorList>
            <person name="Fu H."/>
        </authorList>
    </citation>
    <scope>NUCLEOTIDE SEQUENCE [LARGE SCALE GENOMIC DNA]</scope>
    <source>
        <strain evidence="2 3">MT50</strain>
    </source>
</reference>
<evidence type="ECO:0000313" key="3">
    <source>
        <dbReference type="Proteomes" id="UP001230915"/>
    </source>
</evidence>
<dbReference type="InterPro" id="IPR041685">
    <property type="entry name" value="AAA_GajA/Old/RecF-like"/>
</dbReference>
<evidence type="ECO:0000259" key="1">
    <source>
        <dbReference type="Pfam" id="PF13175"/>
    </source>
</evidence>
<dbReference type="Proteomes" id="UP001230915">
    <property type="component" value="Unassembled WGS sequence"/>
</dbReference>
<dbReference type="RefSeq" id="WP_308865404.1">
    <property type="nucleotide sequence ID" value="NZ_JAVHUL010000042.1"/>
</dbReference>
<dbReference type="InterPro" id="IPR051396">
    <property type="entry name" value="Bact_Antivir_Def_Nuclease"/>
</dbReference>
<sequence length="549" mass="63565">MNIQGFGIKNFRSFDSDGIYLDGLKKINIIIGKNNCGKSNVLRFLQTLHSNLSDLNKFPNDIKNQHRRNGQSTILNLKVKGDNLPHNKDKFRRANGFDYNNFLEQFHNFDVNLNSQSINLPEQLNDLEWQQLIPFQSAYAQASAQQLLSKINESWKQSIIQKVKSTFKDLIYIPHLRVIKEGHQFGDSNSSINGSNIISKMFEMQNPEIGNENARDKFNLIQTFVRDLINKPDLEIEIPHTKEEIVLTIDGNRLPLDSFGTGIHQLVMLCSTLVIHDNSIVCIEEPEIHLHPELQRKFIKFLGKTKNIYFLTTHSNIFLDSRLNTSIYHVQNDGIKSTISHANRTTRTFSILNDLGYHSSDILQANGIIWVEGPSDRTFIIKWINLIDSTLIEGLHFSIMFYGGRLLSHISFQNEKLITDLIPLLKLNRNAYVLMDRDGFSSKTKINLTKRRIKEEIGDRNCWITKGREIENYLTEKTIQNWLEVDKVKINPDLKLEEIVSKIHKNKYNTAKTKYSKEIIKHITIEDLDILDLKLKVKQLTNRINDWNA</sequence>
<feature type="domain" description="Endonuclease GajA/Old nuclease/RecF-like AAA" evidence="1">
    <location>
        <begin position="1"/>
        <end position="318"/>
    </location>
</feature>
<dbReference type="InterPro" id="IPR027417">
    <property type="entry name" value="P-loop_NTPase"/>
</dbReference>
<proteinExistence type="predicted"/>
<dbReference type="SUPFAM" id="SSF52540">
    <property type="entry name" value="P-loop containing nucleoside triphosphate hydrolases"/>
    <property type="match status" value="1"/>
</dbReference>
<organism evidence="2 3">
    <name type="scientific">Mesonia profundi</name>
    <dbReference type="NCBI Taxonomy" id="3070998"/>
    <lineage>
        <taxon>Bacteria</taxon>
        <taxon>Pseudomonadati</taxon>
        <taxon>Bacteroidota</taxon>
        <taxon>Flavobacteriia</taxon>
        <taxon>Flavobacteriales</taxon>
        <taxon>Flavobacteriaceae</taxon>
        <taxon>Mesonia</taxon>
    </lineage>
</organism>
<evidence type="ECO:0000313" key="2">
    <source>
        <dbReference type="EMBL" id="MDQ7918409.1"/>
    </source>
</evidence>
<name>A0ABU1A3X5_9FLAO</name>
<dbReference type="PANTHER" id="PTHR43581:SF4">
    <property type="entry name" value="ATP_GTP PHOSPHATASE"/>
    <property type="match status" value="1"/>
</dbReference>
<dbReference type="Gene3D" id="3.40.50.300">
    <property type="entry name" value="P-loop containing nucleotide triphosphate hydrolases"/>
    <property type="match status" value="1"/>
</dbReference>
<dbReference type="Pfam" id="PF13175">
    <property type="entry name" value="AAA_15"/>
    <property type="match status" value="1"/>
</dbReference>
<dbReference type="EMBL" id="JAVHUL010000042">
    <property type="protein sequence ID" value="MDQ7918409.1"/>
    <property type="molecule type" value="Genomic_DNA"/>
</dbReference>
<dbReference type="PANTHER" id="PTHR43581">
    <property type="entry name" value="ATP/GTP PHOSPHATASE"/>
    <property type="match status" value="1"/>
</dbReference>
<keyword evidence="3" id="KW-1185">Reference proteome</keyword>
<comment type="caution">
    <text evidence="2">The sequence shown here is derived from an EMBL/GenBank/DDBJ whole genome shotgun (WGS) entry which is preliminary data.</text>
</comment>
<accession>A0ABU1A3X5</accession>
<gene>
    <name evidence="2" type="ORF">RBU60_12585</name>
</gene>
<protein>
    <submittedName>
        <fullName evidence="2">AAA family ATPase</fullName>
    </submittedName>
</protein>